<comment type="caution">
    <text evidence="1">The sequence shown here is derived from an EMBL/GenBank/DDBJ whole genome shotgun (WGS) entry which is preliminary data.</text>
</comment>
<name>A0ABS5AE50_9PSEU</name>
<sequence>MSRDHADFYVGTGPNARWLGSLADVGGPAKLARHGAAGDAETTAVLSATDRNGFAMAVAALLVRQRAAEVGFVAVPGPDGKADWPWLATTSSGWYAYALADGHVLVSAHGGPWFRPDPRRPDGGAGVATGPDAALPVFGDTTPKTATFTYTGFRGLPIPIRATLPPVPPAYLAHRGEVALAVAGAAEYVLGRRWPLADLAASAVREVMHGLLRPGPARGLHVLPADAPFAHERVVTALRFVLDADRYAEGNNPDHARELLESAAEVAAQAVTAHRTHQPHPWPPR</sequence>
<accession>A0ABS5AE50</accession>
<dbReference type="Proteomes" id="UP001519363">
    <property type="component" value="Unassembled WGS sequence"/>
</dbReference>
<evidence type="ECO:0000313" key="2">
    <source>
        <dbReference type="Proteomes" id="UP001519363"/>
    </source>
</evidence>
<protein>
    <submittedName>
        <fullName evidence="1">Uncharacterized protein</fullName>
    </submittedName>
</protein>
<reference evidence="1 2" key="1">
    <citation type="submission" date="2021-03" db="EMBL/GenBank/DDBJ databases">
        <title>Sequencing the genomes of 1000 actinobacteria strains.</title>
        <authorList>
            <person name="Klenk H.-P."/>
        </authorList>
    </citation>
    <scope>NUCLEOTIDE SEQUENCE [LARGE SCALE GENOMIC DNA]</scope>
    <source>
        <strain evidence="1 2">DSM 44580</strain>
    </source>
</reference>
<organism evidence="1 2">
    <name type="scientific">Crossiella equi</name>
    <dbReference type="NCBI Taxonomy" id="130796"/>
    <lineage>
        <taxon>Bacteria</taxon>
        <taxon>Bacillati</taxon>
        <taxon>Actinomycetota</taxon>
        <taxon>Actinomycetes</taxon>
        <taxon>Pseudonocardiales</taxon>
        <taxon>Pseudonocardiaceae</taxon>
        <taxon>Crossiella</taxon>
    </lineage>
</organism>
<dbReference type="RefSeq" id="WP_086780741.1">
    <property type="nucleotide sequence ID" value="NZ_JAGIOO010000001.1"/>
</dbReference>
<keyword evidence="2" id="KW-1185">Reference proteome</keyword>
<dbReference type="EMBL" id="JAGIOO010000001">
    <property type="protein sequence ID" value="MBP2474866.1"/>
    <property type="molecule type" value="Genomic_DNA"/>
</dbReference>
<proteinExistence type="predicted"/>
<gene>
    <name evidence="1" type="ORF">JOF53_003738</name>
</gene>
<evidence type="ECO:0000313" key="1">
    <source>
        <dbReference type="EMBL" id="MBP2474866.1"/>
    </source>
</evidence>